<dbReference type="Proteomes" id="UP000827138">
    <property type="component" value="Chromosome"/>
</dbReference>
<reference evidence="1 2" key="1">
    <citation type="submission" date="2021-08" db="EMBL/GenBank/DDBJ databases">
        <authorList>
            <person name="Ping M."/>
        </authorList>
    </citation>
    <scope>NUCLEOTIDE SEQUENCE [LARGE SCALE GENOMIC DNA]</scope>
    <source>
        <strain evidence="1 2">MG28</strain>
    </source>
</reference>
<name>A0ABX8XR19_9ACTN</name>
<evidence type="ECO:0000313" key="1">
    <source>
        <dbReference type="EMBL" id="QYX78249.1"/>
    </source>
</evidence>
<gene>
    <name evidence="1" type="ORF">K1J60_18355</name>
</gene>
<proteinExistence type="predicted"/>
<dbReference type="EMBL" id="CP080647">
    <property type="protein sequence ID" value="QYX78249.1"/>
    <property type="molecule type" value="Genomic_DNA"/>
</dbReference>
<organism evidence="1 2">
    <name type="scientific">Streptomyces akebiae</name>
    <dbReference type="NCBI Taxonomy" id="2865673"/>
    <lineage>
        <taxon>Bacteria</taxon>
        <taxon>Bacillati</taxon>
        <taxon>Actinomycetota</taxon>
        <taxon>Actinomycetes</taxon>
        <taxon>Kitasatosporales</taxon>
        <taxon>Streptomycetaceae</taxon>
        <taxon>Streptomyces</taxon>
    </lineage>
</organism>
<sequence>MTDHTIHATYVQVYNALRDASATLEYLKKEGVAEGVEPHAGAAMWGVRFAAAVLYPLLPCQPGPPVDYDPQKLLELAAHWRDAAFDLGEFALPEPVLRVVREEEGGARVPGSGVQGA</sequence>
<keyword evidence="2" id="KW-1185">Reference proteome</keyword>
<evidence type="ECO:0000313" key="2">
    <source>
        <dbReference type="Proteomes" id="UP000827138"/>
    </source>
</evidence>
<accession>A0ABX8XR19</accession>
<protein>
    <submittedName>
        <fullName evidence="1">Uncharacterized protein</fullName>
    </submittedName>
</protein>
<dbReference type="RefSeq" id="WP_220647148.1">
    <property type="nucleotide sequence ID" value="NZ_CP080647.1"/>
</dbReference>